<sequence>MTVKITAMRTVDGKPNRGGSKIIAHFDFITEDLGMKGCVLSLNPEGRYRVWTPLIDATVSQSERKALLVGVYWRKEGALHGQVLDAAVAMYRQFTGDSDDGKDDDTGLRRLLRADAWAEPA</sequence>
<dbReference type="RefSeq" id="WP_101779755.1">
    <property type="nucleotide sequence ID" value="NZ_NBUC01000067.1"/>
</dbReference>
<gene>
    <name evidence="1" type="ORF">BMJ33_13050</name>
</gene>
<proteinExistence type="predicted"/>
<dbReference type="Proteomes" id="UP001190825">
    <property type="component" value="Unassembled WGS sequence"/>
</dbReference>
<keyword evidence="2" id="KW-1185">Reference proteome</keyword>
<accession>A0ABX4TLS7</accession>
<name>A0ABX4TLS7_9HYPH</name>
<organism evidence="1 2">
    <name type="scientific">Sinorhizobium medicae</name>
    <dbReference type="NCBI Taxonomy" id="110321"/>
    <lineage>
        <taxon>Bacteria</taxon>
        <taxon>Pseudomonadati</taxon>
        <taxon>Pseudomonadota</taxon>
        <taxon>Alphaproteobacteria</taxon>
        <taxon>Hyphomicrobiales</taxon>
        <taxon>Rhizobiaceae</taxon>
        <taxon>Sinorhizobium/Ensifer group</taxon>
        <taxon>Sinorhizobium</taxon>
    </lineage>
</organism>
<evidence type="ECO:0000313" key="2">
    <source>
        <dbReference type="Proteomes" id="UP001190825"/>
    </source>
</evidence>
<protein>
    <submittedName>
        <fullName evidence="1">Uncharacterized protein</fullName>
    </submittedName>
</protein>
<dbReference type="EMBL" id="NBUC01000067">
    <property type="protein sequence ID" value="PLU03825.1"/>
    <property type="molecule type" value="Genomic_DNA"/>
</dbReference>
<evidence type="ECO:0000313" key="1">
    <source>
        <dbReference type="EMBL" id="PLU03825.1"/>
    </source>
</evidence>
<reference evidence="1 2" key="1">
    <citation type="journal article" date="2018" name="FEMS Microbiol. Ecol.">
        <title>Co-invading symbiotic mutualists of Medicago polymorpha retain high ancestral diversity and contain diverse accessory genomes.</title>
        <authorList>
            <person name="Porter S.S."/>
            <person name="Faber-Hammond J.J."/>
            <person name="Friesen M.L."/>
        </authorList>
    </citation>
    <scope>NUCLEOTIDE SEQUENCE [LARGE SCALE GENOMIC DNA]</scope>
    <source>
        <strain evidence="1 2">Str16</strain>
    </source>
</reference>
<comment type="caution">
    <text evidence="1">The sequence shown here is derived from an EMBL/GenBank/DDBJ whole genome shotgun (WGS) entry which is preliminary data.</text>
</comment>